<name>A0A815S6W3_9BILA</name>
<keyword evidence="4" id="KW-1185">Reference proteome</keyword>
<dbReference type="Proteomes" id="UP000681722">
    <property type="component" value="Unassembled WGS sequence"/>
</dbReference>
<evidence type="ECO:0000313" key="4">
    <source>
        <dbReference type="Proteomes" id="UP000663829"/>
    </source>
</evidence>
<evidence type="ECO:0000313" key="2">
    <source>
        <dbReference type="EMBL" id="CAF1486548.1"/>
    </source>
</evidence>
<accession>A0A815S6W3</accession>
<dbReference type="EMBL" id="CAJNOQ010021462">
    <property type="protein sequence ID" value="CAF1486548.1"/>
    <property type="molecule type" value="Genomic_DNA"/>
</dbReference>
<protein>
    <recommendedName>
        <fullName evidence="1">TRPM SLOG domain-containing protein</fullName>
    </recommendedName>
</protein>
<evidence type="ECO:0000259" key="1">
    <source>
        <dbReference type="Pfam" id="PF18139"/>
    </source>
</evidence>
<comment type="caution">
    <text evidence="2">The sequence shown here is derived from an EMBL/GenBank/DDBJ whole genome shotgun (WGS) entry which is preliminary data.</text>
</comment>
<gene>
    <name evidence="2" type="ORF">GPM918_LOCUS36064</name>
    <name evidence="3" type="ORF">SRO942_LOCUS36789</name>
</gene>
<dbReference type="OrthoDB" id="310870at2759"/>
<feature type="domain" description="TRPM SLOG" evidence="1">
    <location>
        <begin position="8"/>
        <end position="42"/>
    </location>
</feature>
<dbReference type="InterPro" id="IPR041491">
    <property type="entry name" value="TRPM_SLOG"/>
</dbReference>
<dbReference type="AlphaFoldDB" id="A0A815S6W3"/>
<dbReference type="EMBL" id="CAJOBC010086947">
    <property type="protein sequence ID" value="CAF4350449.1"/>
    <property type="molecule type" value="Genomic_DNA"/>
</dbReference>
<reference evidence="2" key="1">
    <citation type="submission" date="2021-02" db="EMBL/GenBank/DDBJ databases">
        <authorList>
            <person name="Nowell W R."/>
        </authorList>
    </citation>
    <scope>NUCLEOTIDE SEQUENCE</scope>
</reference>
<feature type="non-terminal residue" evidence="2">
    <location>
        <position position="1"/>
    </location>
</feature>
<proteinExistence type="predicted"/>
<dbReference type="Pfam" id="PF18139">
    <property type="entry name" value="LSDAT_euk"/>
    <property type="match status" value="1"/>
</dbReference>
<dbReference type="Proteomes" id="UP000663829">
    <property type="component" value="Unassembled WGS sequence"/>
</dbReference>
<organism evidence="2 4">
    <name type="scientific">Didymodactylos carnosus</name>
    <dbReference type="NCBI Taxonomy" id="1234261"/>
    <lineage>
        <taxon>Eukaryota</taxon>
        <taxon>Metazoa</taxon>
        <taxon>Spiralia</taxon>
        <taxon>Gnathifera</taxon>
        <taxon>Rotifera</taxon>
        <taxon>Eurotatoria</taxon>
        <taxon>Bdelloidea</taxon>
        <taxon>Philodinida</taxon>
        <taxon>Philodinidae</taxon>
        <taxon>Didymodactylos</taxon>
    </lineage>
</organism>
<sequence>PPEPLTKSNDTLAEEIVEFMRDAWNLHVPNLIISVTGGAKYFIETLGFSLFDP</sequence>
<evidence type="ECO:0000313" key="3">
    <source>
        <dbReference type="EMBL" id="CAF4350449.1"/>
    </source>
</evidence>